<dbReference type="GO" id="GO:0090071">
    <property type="term" value="P:negative regulation of ribosome biogenesis"/>
    <property type="evidence" value="ECO:0007669"/>
    <property type="project" value="UniProtKB-UniRule"/>
</dbReference>
<evidence type="ECO:0000313" key="4">
    <source>
        <dbReference type="Proteomes" id="UP000066624"/>
    </source>
</evidence>
<accession>A0A0K0XTF4</accession>
<evidence type="ECO:0000256" key="2">
    <source>
        <dbReference type="HAMAP-Rule" id="MF_01477"/>
    </source>
</evidence>
<dbReference type="GO" id="GO:0017148">
    <property type="term" value="P:negative regulation of translation"/>
    <property type="evidence" value="ECO:0007669"/>
    <property type="project" value="UniProtKB-UniRule"/>
</dbReference>
<dbReference type="RefSeq" id="WP_049724641.1">
    <property type="nucleotide sequence ID" value="NZ_CP012154.1"/>
</dbReference>
<keyword evidence="2" id="KW-0678">Repressor</keyword>
<dbReference type="PANTHER" id="PTHR21043">
    <property type="entry name" value="IOJAP SUPERFAMILY ORTHOLOG"/>
    <property type="match status" value="1"/>
</dbReference>
<proteinExistence type="inferred from homology"/>
<reference evidence="3 4" key="1">
    <citation type="submission" date="2015-07" db="EMBL/GenBank/DDBJ databases">
        <authorList>
            <person name="Noorani M."/>
        </authorList>
    </citation>
    <scope>NUCLEOTIDE SEQUENCE [LARGE SCALE GENOMIC DNA]</scope>
    <source>
        <strain evidence="3 4">KCTC 42284</strain>
    </source>
</reference>
<dbReference type="HAMAP" id="MF_01477">
    <property type="entry name" value="Iojap_RsfS"/>
    <property type="match status" value="1"/>
</dbReference>
<keyword evidence="2" id="KW-0810">Translation regulation</keyword>
<dbReference type="NCBIfam" id="TIGR00090">
    <property type="entry name" value="rsfS_iojap_ybeB"/>
    <property type="match status" value="1"/>
</dbReference>
<evidence type="ECO:0000256" key="1">
    <source>
        <dbReference type="ARBA" id="ARBA00010574"/>
    </source>
</evidence>
<sequence>MNAQPVLDAEALRDLAVSVLDDAKGEDIQVIDLRDRSSFADFMIVASGNSTRQVKAMADRLVQRAKAAGVQPLGVEGEREAEWVLVDLVDVVVHLMLPQTRAFYNIEKLWSAPPASQSAQI</sequence>
<dbReference type="PANTHER" id="PTHR21043:SF0">
    <property type="entry name" value="MITOCHONDRIAL ASSEMBLY OF RIBOSOMAL LARGE SUBUNIT PROTEIN 1"/>
    <property type="match status" value="1"/>
</dbReference>
<dbReference type="KEGG" id="wma:WM2015_586"/>
<dbReference type="GO" id="GO:0005737">
    <property type="term" value="C:cytoplasm"/>
    <property type="evidence" value="ECO:0007669"/>
    <property type="project" value="UniProtKB-SubCell"/>
</dbReference>
<organism evidence="3 4">
    <name type="scientific">Wenzhouxiangella marina</name>
    <dbReference type="NCBI Taxonomy" id="1579979"/>
    <lineage>
        <taxon>Bacteria</taxon>
        <taxon>Pseudomonadati</taxon>
        <taxon>Pseudomonadota</taxon>
        <taxon>Gammaproteobacteria</taxon>
        <taxon>Chromatiales</taxon>
        <taxon>Wenzhouxiangellaceae</taxon>
        <taxon>Wenzhouxiangella</taxon>
    </lineage>
</organism>
<protein>
    <recommendedName>
        <fullName evidence="2">Ribosomal silencing factor RsfS</fullName>
    </recommendedName>
</protein>
<dbReference type="Gene3D" id="3.30.460.10">
    <property type="entry name" value="Beta Polymerase, domain 2"/>
    <property type="match status" value="1"/>
</dbReference>
<comment type="subunit">
    <text evidence="2">Interacts with ribosomal protein uL14 (rplN).</text>
</comment>
<dbReference type="STRING" id="1579979.WM2015_586"/>
<comment type="subcellular location">
    <subcellularLocation>
        <location evidence="2">Cytoplasm</location>
    </subcellularLocation>
</comment>
<dbReference type="InterPro" id="IPR004394">
    <property type="entry name" value="Iojap/RsfS/C7orf30"/>
</dbReference>
<dbReference type="SUPFAM" id="SSF81301">
    <property type="entry name" value="Nucleotidyltransferase"/>
    <property type="match status" value="1"/>
</dbReference>
<evidence type="ECO:0000313" key="3">
    <source>
        <dbReference type="EMBL" id="AKS40968.1"/>
    </source>
</evidence>
<keyword evidence="4" id="KW-1185">Reference proteome</keyword>
<gene>
    <name evidence="2" type="primary">rsfS</name>
    <name evidence="3" type="ORF">WM2015_586</name>
</gene>
<keyword evidence="2" id="KW-0963">Cytoplasm</keyword>
<dbReference type="GO" id="GO:0043023">
    <property type="term" value="F:ribosomal large subunit binding"/>
    <property type="evidence" value="ECO:0007669"/>
    <property type="project" value="TreeGrafter"/>
</dbReference>
<comment type="similarity">
    <text evidence="1 2">Belongs to the Iojap/RsfS family.</text>
</comment>
<dbReference type="OrthoDB" id="9793681at2"/>
<dbReference type="Proteomes" id="UP000066624">
    <property type="component" value="Chromosome"/>
</dbReference>
<name>A0A0K0XTF4_9GAMM</name>
<comment type="function">
    <text evidence="2">Functions as a ribosomal silencing factor. Interacts with ribosomal protein uL14 (rplN), blocking formation of intersubunit bridge B8. Prevents association of the 30S and 50S ribosomal subunits and the formation of functional ribosomes, thus repressing translation.</text>
</comment>
<dbReference type="PATRIC" id="fig|1579979.3.peg.591"/>
<dbReference type="EMBL" id="CP012154">
    <property type="protein sequence ID" value="AKS40968.1"/>
    <property type="molecule type" value="Genomic_DNA"/>
</dbReference>
<dbReference type="InterPro" id="IPR043519">
    <property type="entry name" value="NT_sf"/>
</dbReference>
<dbReference type="GO" id="GO:0042256">
    <property type="term" value="P:cytosolic ribosome assembly"/>
    <property type="evidence" value="ECO:0007669"/>
    <property type="project" value="UniProtKB-UniRule"/>
</dbReference>
<dbReference type="Pfam" id="PF02410">
    <property type="entry name" value="RsfS"/>
    <property type="match status" value="1"/>
</dbReference>
<dbReference type="AlphaFoldDB" id="A0A0K0XTF4"/>